<dbReference type="RefSeq" id="WP_345432556.1">
    <property type="nucleotide sequence ID" value="NZ_BAABHK010000005.1"/>
</dbReference>
<dbReference type="PANTHER" id="PTHR43352:SF1">
    <property type="entry name" value="ANTHRANILATE--COA LIGASE"/>
    <property type="match status" value="1"/>
</dbReference>
<feature type="compositionally biased region" description="Basic and acidic residues" evidence="2">
    <location>
        <begin position="525"/>
        <end position="535"/>
    </location>
</feature>
<evidence type="ECO:0000313" key="6">
    <source>
        <dbReference type="Proteomes" id="UP001501442"/>
    </source>
</evidence>
<dbReference type="InterPro" id="IPR045851">
    <property type="entry name" value="AMP-bd_C_sf"/>
</dbReference>
<evidence type="ECO:0000259" key="3">
    <source>
        <dbReference type="Pfam" id="PF00501"/>
    </source>
</evidence>
<evidence type="ECO:0000313" key="5">
    <source>
        <dbReference type="EMBL" id="GAA4627791.1"/>
    </source>
</evidence>
<name>A0ABP8UDA1_9ACTN</name>
<evidence type="ECO:0000256" key="1">
    <source>
        <dbReference type="ARBA" id="ARBA00022598"/>
    </source>
</evidence>
<dbReference type="Pfam" id="PF00501">
    <property type="entry name" value="AMP-binding"/>
    <property type="match status" value="1"/>
</dbReference>
<sequence>MSPVFNASTYLVDRHVEAGNGDRIAITGTGGTLTYAQLLGRIRRTASGLRELGVRPEERVMLSMADGPDLLTLILATMRVGAVPVPVSTMLTAKDLAELLRDARARVLAASPEFAAPAEEAAQSAPELAAFLLSGPDAPRPPAWAAGHRLDEIAGDEGGGDPYDTHPDSSALWLYTSGTTGLPKAAVHRHASIRSVVETYGAQVLGIRPEDRCLSVPKLFFAYGIGNACFFPLAVGASAVLEPGRPTPALIAELVERERPTLFFGVPTFYAALLAAGLPAETFAPVRAAVSAGEPLPAPILRRFAERFGVEILDGIGATEALHIFISNRAGQVRPGSSGVPVPGYDVRVVDDAGADVPPGTPGHLLVRGDSIATGYWCRTAVTRQVFQGEWLRTGDTYVREEDGSYRFLGRSNDMIKAGGIWVSPSEVEARLLEHPGVAQAAVVALPDGDGLDKPVAAVVRAPGSAVTAEEVVAFCRDGLASFKRPRAVHFVESLPTTATGKIQRYLVRERLDGRTPPAPPPADAGRDLLDETRS</sequence>
<feature type="domain" description="AMP-binding enzyme C-terminal" evidence="4">
    <location>
        <begin position="427"/>
        <end position="502"/>
    </location>
</feature>
<dbReference type="InterPro" id="IPR011957">
    <property type="entry name" value="Benz_CoA_lig"/>
</dbReference>
<keyword evidence="6" id="KW-1185">Reference proteome</keyword>
<organism evidence="5 6">
    <name type="scientific">Actinoallomurus vinaceus</name>
    <dbReference type="NCBI Taxonomy" id="1080074"/>
    <lineage>
        <taxon>Bacteria</taxon>
        <taxon>Bacillati</taxon>
        <taxon>Actinomycetota</taxon>
        <taxon>Actinomycetes</taxon>
        <taxon>Streptosporangiales</taxon>
        <taxon>Thermomonosporaceae</taxon>
        <taxon>Actinoallomurus</taxon>
    </lineage>
</organism>
<proteinExistence type="predicted"/>
<dbReference type="GO" id="GO:0016874">
    <property type="term" value="F:ligase activity"/>
    <property type="evidence" value="ECO:0007669"/>
    <property type="project" value="UniProtKB-KW"/>
</dbReference>
<dbReference type="Gene3D" id="3.40.50.980">
    <property type="match status" value="1"/>
</dbReference>
<dbReference type="InterPro" id="IPR000873">
    <property type="entry name" value="AMP-dep_synth/lig_dom"/>
</dbReference>
<accession>A0ABP8UDA1</accession>
<dbReference type="EMBL" id="BAABHK010000005">
    <property type="protein sequence ID" value="GAA4627791.1"/>
    <property type="molecule type" value="Genomic_DNA"/>
</dbReference>
<dbReference type="InterPro" id="IPR025110">
    <property type="entry name" value="AMP-bd_C"/>
</dbReference>
<dbReference type="Gene3D" id="3.40.50.12820">
    <property type="match status" value="1"/>
</dbReference>
<protein>
    <submittedName>
        <fullName evidence="5">Benzoate-CoA ligase family protein</fullName>
    </submittedName>
</protein>
<dbReference type="NCBIfam" id="TIGR02262">
    <property type="entry name" value="benz_CoA_lig"/>
    <property type="match status" value="1"/>
</dbReference>
<feature type="region of interest" description="Disordered" evidence="2">
    <location>
        <begin position="511"/>
        <end position="535"/>
    </location>
</feature>
<dbReference type="Gene3D" id="3.30.300.30">
    <property type="match status" value="1"/>
</dbReference>
<feature type="domain" description="AMP-dependent synthetase/ligase" evidence="3">
    <location>
        <begin position="18"/>
        <end position="377"/>
    </location>
</feature>
<reference evidence="6" key="1">
    <citation type="journal article" date="2019" name="Int. J. Syst. Evol. Microbiol.">
        <title>The Global Catalogue of Microorganisms (GCM) 10K type strain sequencing project: providing services to taxonomists for standard genome sequencing and annotation.</title>
        <authorList>
            <consortium name="The Broad Institute Genomics Platform"/>
            <consortium name="The Broad Institute Genome Sequencing Center for Infectious Disease"/>
            <person name="Wu L."/>
            <person name="Ma J."/>
        </authorList>
    </citation>
    <scope>NUCLEOTIDE SEQUENCE [LARGE SCALE GENOMIC DNA]</scope>
    <source>
        <strain evidence="6">JCM 17939</strain>
    </source>
</reference>
<evidence type="ECO:0000259" key="4">
    <source>
        <dbReference type="Pfam" id="PF13193"/>
    </source>
</evidence>
<dbReference type="SUPFAM" id="SSF56801">
    <property type="entry name" value="Acetyl-CoA synthetase-like"/>
    <property type="match status" value="1"/>
</dbReference>
<evidence type="ECO:0000256" key="2">
    <source>
        <dbReference type="SAM" id="MobiDB-lite"/>
    </source>
</evidence>
<dbReference type="Proteomes" id="UP001501442">
    <property type="component" value="Unassembled WGS sequence"/>
</dbReference>
<keyword evidence="1 5" id="KW-0436">Ligase</keyword>
<gene>
    <name evidence="5" type="ORF">GCM10023196_041470</name>
</gene>
<dbReference type="Pfam" id="PF13193">
    <property type="entry name" value="AMP-binding_C"/>
    <property type="match status" value="1"/>
</dbReference>
<dbReference type="PANTHER" id="PTHR43352">
    <property type="entry name" value="ACETYL-COA SYNTHETASE"/>
    <property type="match status" value="1"/>
</dbReference>
<comment type="caution">
    <text evidence="5">The sequence shown here is derived from an EMBL/GenBank/DDBJ whole genome shotgun (WGS) entry which is preliminary data.</text>
</comment>
<dbReference type="Gene3D" id="2.30.38.10">
    <property type="entry name" value="Luciferase, Domain 3"/>
    <property type="match status" value="1"/>
</dbReference>